<organism evidence="10">
    <name type="scientific">freshwater metagenome</name>
    <dbReference type="NCBI Taxonomy" id="449393"/>
    <lineage>
        <taxon>unclassified sequences</taxon>
        <taxon>metagenomes</taxon>
        <taxon>ecological metagenomes</taxon>
    </lineage>
</organism>
<dbReference type="PANTHER" id="PTHR11733">
    <property type="entry name" value="ZINC METALLOPROTEASE FAMILY M13 NEPRILYSIN-RELATED"/>
    <property type="match status" value="1"/>
</dbReference>
<evidence type="ECO:0000313" key="10">
    <source>
        <dbReference type="EMBL" id="CAB4963450.1"/>
    </source>
</evidence>
<dbReference type="CDD" id="cd08662">
    <property type="entry name" value="M13"/>
    <property type="match status" value="1"/>
</dbReference>
<dbReference type="GO" id="GO:0046872">
    <property type="term" value="F:metal ion binding"/>
    <property type="evidence" value="ECO:0007669"/>
    <property type="project" value="UniProtKB-KW"/>
</dbReference>
<comment type="similarity">
    <text evidence="2">Belongs to the peptidase M13 family.</text>
</comment>
<dbReference type="GO" id="GO:0005886">
    <property type="term" value="C:plasma membrane"/>
    <property type="evidence" value="ECO:0007669"/>
    <property type="project" value="TreeGrafter"/>
</dbReference>
<dbReference type="Pfam" id="PF05649">
    <property type="entry name" value="Peptidase_M13_N"/>
    <property type="match status" value="1"/>
</dbReference>
<dbReference type="InterPro" id="IPR042089">
    <property type="entry name" value="Peptidase_M13_dom_2"/>
</dbReference>
<feature type="domain" description="Peptidase M13 C-terminal" evidence="8">
    <location>
        <begin position="445"/>
        <end position="648"/>
    </location>
</feature>
<dbReference type="GO" id="GO:0004222">
    <property type="term" value="F:metalloendopeptidase activity"/>
    <property type="evidence" value="ECO:0007669"/>
    <property type="project" value="InterPro"/>
</dbReference>
<name>A0A6J7L5I6_9ZZZZ</name>
<dbReference type="PANTHER" id="PTHR11733:SF167">
    <property type="entry name" value="FI17812P1-RELATED"/>
    <property type="match status" value="1"/>
</dbReference>
<keyword evidence="6" id="KW-0862">Zinc</keyword>
<keyword evidence="7" id="KW-0482">Metalloprotease</keyword>
<evidence type="ECO:0000259" key="8">
    <source>
        <dbReference type="Pfam" id="PF01431"/>
    </source>
</evidence>
<accession>A0A6J7L5I6</accession>
<dbReference type="PROSITE" id="PS51885">
    <property type="entry name" value="NEPRILYSIN"/>
    <property type="match status" value="1"/>
</dbReference>
<dbReference type="EMBL" id="CAFBNV010000026">
    <property type="protein sequence ID" value="CAB4963450.1"/>
    <property type="molecule type" value="Genomic_DNA"/>
</dbReference>
<dbReference type="InterPro" id="IPR008753">
    <property type="entry name" value="Peptidase_M13_N"/>
</dbReference>
<evidence type="ECO:0000256" key="4">
    <source>
        <dbReference type="ARBA" id="ARBA00022723"/>
    </source>
</evidence>
<keyword evidence="5" id="KW-0378">Hydrolase</keyword>
<protein>
    <submittedName>
        <fullName evidence="10">Unannotated protein</fullName>
    </submittedName>
</protein>
<comment type="cofactor">
    <cofactor evidence="1">
        <name>Zn(2+)</name>
        <dbReference type="ChEBI" id="CHEBI:29105"/>
    </cofactor>
</comment>
<keyword evidence="4" id="KW-0479">Metal-binding</keyword>
<evidence type="ECO:0000256" key="6">
    <source>
        <dbReference type="ARBA" id="ARBA00022833"/>
    </source>
</evidence>
<dbReference type="Gene3D" id="3.40.390.10">
    <property type="entry name" value="Collagenase (Catalytic Domain)"/>
    <property type="match status" value="1"/>
</dbReference>
<evidence type="ECO:0000256" key="7">
    <source>
        <dbReference type="ARBA" id="ARBA00023049"/>
    </source>
</evidence>
<dbReference type="InterPro" id="IPR000718">
    <property type="entry name" value="Peptidase_M13"/>
</dbReference>
<gene>
    <name evidence="10" type="ORF">UFOPK3883_00469</name>
</gene>
<proteinExistence type="inferred from homology"/>
<evidence type="ECO:0000256" key="2">
    <source>
        <dbReference type="ARBA" id="ARBA00007357"/>
    </source>
</evidence>
<evidence type="ECO:0000259" key="9">
    <source>
        <dbReference type="Pfam" id="PF05649"/>
    </source>
</evidence>
<dbReference type="InterPro" id="IPR018497">
    <property type="entry name" value="Peptidase_M13_C"/>
</dbReference>
<sequence length="652" mass="74080">MRSGLDLSHIDKSVRAQDDLFRFMNGSWLKESVIPADRASDGAFYRLYEQAEKQVRQIILDQAKDQPAAGSNAQKIGDLYSCFMAEERIEQLGISPIKDDLEAAQKFNSKNEFIKLLAQQEAKGLGGLFYLFVSTDHKDSTKNIIYLGQSGLSLPDEAYYREAEYEPIRQAFLLHIEKMFELAKLPNSKQSAELILKLETQIAGNHWDQVKDRDATLTYNKNTFDQLVQLCPEFEWQSWIADSQTPKEVLAQVIIRQPSFFAGLSNLLGNFELEKWRAWLTWQILSSSAPYLNKELVNENFNFYGTTLSGTPMLKDRWKRAVGLVEGSLGEAVGQIYVQRHFGQKAKERMVDLVANLIQAYREDIAALTWMGDETKKKAFIKLDKFTPKIGYPDKWRDYSKLTITPDDLIGNLARISKFASEYEFNKIGKAVDRAEWYMTPQTVNAYYNPGMNEIVFPAAILQPPFFDVLAEDDAANYGGIGAVIGHEIGHGFDDQGSKYDGDGNLENWWSQADRIEFEKLTNKLITQYDQLSPSDAPDITVNGALTIGENIGDLGGLTIAYKAYQISLAGKQAPVIDGFTGDQRFFLGWAQSWRGKYRAEEVRRRIATDPHSPDEFRCNQVVSNLSEFYEAFGVSETDRHFMPPADRVRIW</sequence>
<evidence type="ECO:0000256" key="3">
    <source>
        <dbReference type="ARBA" id="ARBA00022670"/>
    </source>
</evidence>
<dbReference type="GO" id="GO:0016485">
    <property type="term" value="P:protein processing"/>
    <property type="evidence" value="ECO:0007669"/>
    <property type="project" value="TreeGrafter"/>
</dbReference>
<feature type="domain" description="Peptidase M13 N-terminal" evidence="9">
    <location>
        <begin position="17"/>
        <end position="393"/>
    </location>
</feature>
<dbReference type="Pfam" id="PF01431">
    <property type="entry name" value="Peptidase_M13"/>
    <property type="match status" value="1"/>
</dbReference>
<dbReference type="SUPFAM" id="SSF55486">
    <property type="entry name" value="Metalloproteases ('zincins'), catalytic domain"/>
    <property type="match status" value="1"/>
</dbReference>
<dbReference type="PRINTS" id="PR00786">
    <property type="entry name" value="NEPRILYSIN"/>
</dbReference>
<dbReference type="InterPro" id="IPR024079">
    <property type="entry name" value="MetalloPept_cat_dom_sf"/>
</dbReference>
<dbReference type="Gene3D" id="1.10.1380.10">
    <property type="entry name" value="Neutral endopeptidase , domain2"/>
    <property type="match status" value="1"/>
</dbReference>
<keyword evidence="3" id="KW-0645">Protease</keyword>
<evidence type="ECO:0000256" key="1">
    <source>
        <dbReference type="ARBA" id="ARBA00001947"/>
    </source>
</evidence>
<evidence type="ECO:0000256" key="5">
    <source>
        <dbReference type="ARBA" id="ARBA00022801"/>
    </source>
</evidence>
<dbReference type="AlphaFoldDB" id="A0A6J7L5I6"/>
<reference evidence="10" key="1">
    <citation type="submission" date="2020-05" db="EMBL/GenBank/DDBJ databases">
        <authorList>
            <person name="Chiriac C."/>
            <person name="Salcher M."/>
            <person name="Ghai R."/>
            <person name="Kavagutti S V."/>
        </authorList>
    </citation>
    <scope>NUCLEOTIDE SEQUENCE</scope>
</reference>